<evidence type="ECO:0000313" key="15">
    <source>
        <dbReference type="Proteomes" id="UP000243900"/>
    </source>
</evidence>
<dbReference type="SMART" id="SM01002">
    <property type="entry name" value="AlaDh_PNT_C"/>
    <property type="match status" value="1"/>
</dbReference>
<comment type="function">
    <text evidence="1">The transhydrogenation between NADH and NADP is coupled to respiration and ATP hydrolysis and functions as a proton pump across the membrane.</text>
</comment>
<dbReference type="InterPro" id="IPR007698">
    <property type="entry name" value="AlaDH/PNT_NAD(H)-bd"/>
</dbReference>
<dbReference type="EMBL" id="PTQZ01000060">
    <property type="protein sequence ID" value="PQA47666.1"/>
    <property type="molecule type" value="Genomic_DNA"/>
</dbReference>
<dbReference type="CDD" id="cd05304">
    <property type="entry name" value="Rubrum_tdh"/>
    <property type="match status" value="1"/>
</dbReference>
<dbReference type="OrthoDB" id="9804592at2"/>
<evidence type="ECO:0000313" key="14">
    <source>
        <dbReference type="EMBL" id="PQA47666.1"/>
    </source>
</evidence>
<dbReference type="EC" id="7.1.1.1" evidence="3"/>
<evidence type="ECO:0000256" key="3">
    <source>
        <dbReference type="ARBA" id="ARBA00012943"/>
    </source>
</evidence>
<dbReference type="GO" id="GO:0050661">
    <property type="term" value="F:NADP binding"/>
    <property type="evidence" value="ECO:0007669"/>
    <property type="project" value="TreeGrafter"/>
</dbReference>
<evidence type="ECO:0000256" key="7">
    <source>
        <dbReference type="ARBA" id="ARBA00023027"/>
    </source>
</evidence>
<dbReference type="SUPFAM" id="SSF51735">
    <property type="entry name" value="NAD(P)-binding Rossmann-fold domains"/>
    <property type="match status" value="1"/>
</dbReference>
<feature type="domain" description="Alanine dehydrogenase/pyridine nucleotide transhydrogenase N-terminal" evidence="13">
    <location>
        <begin position="4"/>
        <end position="138"/>
    </location>
</feature>
<feature type="domain" description="Alanine dehydrogenase/pyridine nucleotide transhydrogenase NAD(H)-binding" evidence="12">
    <location>
        <begin position="147"/>
        <end position="316"/>
    </location>
</feature>
<evidence type="ECO:0000259" key="13">
    <source>
        <dbReference type="SMART" id="SM01003"/>
    </source>
</evidence>
<evidence type="ECO:0000256" key="8">
    <source>
        <dbReference type="ARBA" id="ARBA00048202"/>
    </source>
</evidence>
<sequence length="377" mass="38810">MQIGIPAETLAGETRVAATPETVKKFAALGCEVLVQAGAGLASSATDAAYEAAGAKVVATAADALANADFVLKVAAPTAEEAALMKQGATVLAAFAPHANPHFDAYAARGLTCVAMELIPRITRAQSSDILSSQANLAGYKAVLLAANEYAGLFPMMMTAAGTIKPARIVVLGVGVAGLQAIATGKRLGAVVEASDLRPAAKEQVESLGGRWLDVPMSDEEKAKALGTGGYAWQPSPEYIRDQAAVVDKAVSQANIVITTAQIPGRKAPVLVKAETVAKMKPGSVIIDMAVGSGGNVEGSAPDQTVVTENGVRIVGISNIPALVATEASALYARNLLNFLAPMHDKESGRIVLNREDDMVKPTLVVDSGTVIYKKPN</sequence>
<gene>
    <name evidence="14" type="ORF">C5O18_03925</name>
</gene>
<evidence type="ECO:0000256" key="6">
    <source>
        <dbReference type="ARBA" id="ARBA00022967"/>
    </source>
</evidence>
<comment type="similarity">
    <text evidence="2">Belongs to the AlaDH/PNT family.</text>
</comment>
<keyword evidence="15" id="KW-1185">Reference proteome</keyword>
<dbReference type="Pfam" id="PF05222">
    <property type="entry name" value="AlaDh_PNT_N"/>
    <property type="match status" value="1"/>
</dbReference>
<dbReference type="GO" id="GO:0006740">
    <property type="term" value="P:NADPH regeneration"/>
    <property type="evidence" value="ECO:0007669"/>
    <property type="project" value="TreeGrafter"/>
</dbReference>
<dbReference type="Pfam" id="PF01262">
    <property type="entry name" value="AlaDh_PNT_C"/>
    <property type="match status" value="1"/>
</dbReference>
<dbReference type="GO" id="GO:0016491">
    <property type="term" value="F:oxidoreductase activity"/>
    <property type="evidence" value="ECO:0007669"/>
    <property type="project" value="InterPro"/>
</dbReference>
<dbReference type="RefSeq" id="WP_105191651.1">
    <property type="nucleotide sequence ID" value="NZ_PTQZ01000060.1"/>
</dbReference>
<dbReference type="NCBIfam" id="NF006942">
    <property type="entry name" value="PRK09424.1"/>
    <property type="match status" value="1"/>
</dbReference>
<dbReference type="InterPro" id="IPR007886">
    <property type="entry name" value="AlaDH/PNT_N"/>
</dbReference>
<protein>
    <recommendedName>
        <fullName evidence="9">NAD(P) transhydrogenase subunit alpha part 1</fullName>
        <ecNumber evidence="3">7.1.1.1</ecNumber>
    </recommendedName>
    <alternativeName>
        <fullName evidence="11">Nicotinamide nucleotide transhydrogenase subunit alpha 1</fullName>
    </alternativeName>
    <alternativeName>
        <fullName evidence="10">Pyridine nucleotide transhydrogenase subunit alpha 1</fullName>
    </alternativeName>
</protein>
<evidence type="ECO:0000256" key="10">
    <source>
        <dbReference type="ARBA" id="ARBA00076996"/>
    </source>
</evidence>
<dbReference type="AlphaFoldDB" id="A0A2P6ATE6"/>
<dbReference type="Gene3D" id="3.40.50.720">
    <property type="entry name" value="NAD(P)-binding Rossmann-like Domain"/>
    <property type="match status" value="2"/>
</dbReference>
<keyword evidence="4" id="KW-0547">Nucleotide-binding</keyword>
<dbReference type="SUPFAM" id="SSF52283">
    <property type="entry name" value="Formate/glycerate dehydrogenase catalytic domain-like"/>
    <property type="match status" value="1"/>
</dbReference>
<dbReference type="PANTHER" id="PTHR10160:SF19">
    <property type="entry name" value="PROTON-TRANSLOCATING NAD(P)(+) TRANSHYDROGENASE"/>
    <property type="match status" value="1"/>
</dbReference>
<dbReference type="PANTHER" id="PTHR10160">
    <property type="entry name" value="NAD(P) TRANSHYDROGENASE"/>
    <property type="match status" value="1"/>
</dbReference>
<evidence type="ECO:0000256" key="5">
    <source>
        <dbReference type="ARBA" id="ARBA00022857"/>
    </source>
</evidence>
<dbReference type="InterPro" id="IPR036291">
    <property type="entry name" value="NAD(P)-bd_dom_sf"/>
</dbReference>
<dbReference type="GO" id="GO:0008750">
    <property type="term" value="F:proton-translocating NAD(P)+ transhydrogenase activity"/>
    <property type="evidence" value="ECO:0007669"/>
    <property type="project" value="UniProtKB-EC"/>
</dbReference>
<dbReference type="FunFam" id="3.40.50.720:FF:000188">
    <property type="entry name" value="NAD(P) transhydrogenase alpha subunit 1"/>
    <property type="match status" value="1"/>
</dbReference>
<keyword evidence="6" id="KW-1278">Translocase</keyword>
<reference evidence="15" key="1">
    <citation type="submission" date="2018-02" db="EMBL/GenBank/DDBJ databases">
        <title>Genome sequencing of Solimonas sp. HR-BB.</title>
        <authorList>
            <person name="Lee Y."/>
            <person name="Jeon C.O."/>
        </authorList>
    </citation>
    <scope>NUCLEOTIDE SEQUENCE [LARGE SCALE GENOMIC DNA]</scope>
    <source>
        <strain evidence="15">HR-E</strain>
    </source>
</reference>
<evidence type="ECO:0000259" key="12">
    <source>
        <dbReference type="SMART" id="SM01002"/>
    </source>
</evidence>
<keyword evidence="7" id="KW-0520">NAD</keyword>
<evidence type="ECO:0000256" key="4">
    <source>
        <dbReference type="ARBA" id="ARBA00022741"/>
    </source>
</evidence>
<evidence type="ECO:0000256" key="9">
    <source>
        <dbReference type="ARBA" id="ARBA00071353"/>
    </source>
</evidence>
<comment type="catalytic activity">
    <reaction evidence="8">
        <text>NAD(+) + NADPH + H(+)(in) = NADH + NADP(+) + H(+)(out)</text>
        <dbReference type="Rhea" id="RHEA:47992"/>
        <dbReference type="ChEBI" id="CHEBI:15378"/>
        <dbReference type="ChEBI" id="CHEBI:57540"/>
        <dbReference type="ChEBI" id="CHEBI:57783"/>
        <dbReference type="ChEBI" id="CHEBI:57945"/>
        <dbReference type="ChEBI" id="CHEBI:58349"/>
        <dbReference type="EC" id="7.1.1.1"/>
    </reaction>
</comment>
<comment type="caution">
    <text evidence="14">The sequence shown here is derived from an EMBL/GenBank/DDBJ whole genome shotgun (WGS) entry which is preliminary data.</text>
</comment>
<dbReference type="PROSITE" id="PS00837">
    <property type="entry name" value="ALADH_PNT_2"/>
    <property type="match status" value="1"/>
</dbReference>
<dbReference type="Proteomes" id="UP000243900">
    <property type="component" value="Unassembled WGS sequence"/>
</dbReference>
<dbReference type="GO" id="GO:0005886">
    <property type="term" value="C:plasma membrane"/>
    <property type="evidence" value="ECO:0007669"/>
    <property type="project" value="TreeGrafter"/>
</dbReference>
<dbReference type="InterPro" id="IPR008143">
    <property type="entry name" value="Ala_DH/PNT_CS2"/>
</dbReference>
<dbReference type="SMART" id="SM01003">
    <property type="entry name" value="AlaDh_PNT_N"/>
    <property type="match status" value="1"/>
</dbReference>
<evidence type="ECO:0000256" key="11">
    <source>
        <dbReference type="ARBA" id="ARBA00084087"/>
    </source>
</evidence>
<evidence type="ECO:0000256" key="1">
    <source>
        <dbReference type="ARBA" id="ARBA00003943"/>
    </source>
</evidence>
<keyword evidence="5" id="KW-0521">NADP</keyword>
<evidence type="ECO:0000256" key="2">
    <source>
        <dbReference type="ARBA" id="ARBA00005689"/>
    </source>
</evidence>
<proteinExistence type="inferred from homology"/>
<organism evidence="14 15">
    <name type="scientific">Amnimonas aquatica</name>
    <dbReference type="NCBI Taxonomy" id="2094561"/>
    <lineage>
        <taxon>Bacteria</taxon>
        <taxon>Pseudomonadati</taxon>
        <taxon>Pseudomonadota</taxon>
        <taxon>Gammaproteobacteria</taxon>
        <taxon>Moraxellales</taxon>
        <taxon>Moraxellaceae</taxon>
        <taxon>Amnimonas</taxon>
    </lineage>
</organism>
<accession>A0A2P6ATE6</accession>
<name>A0A2P6ATE6_9GAMM</name>